<dbReference type="RefSeq" id="WP_354090186.1">
    <property type="nucleotide sequence ID" value="NZ_JBEPTF010000005.1"/>
</dbReference>
<evidence type="ECO:0000313" key="3">
    <source>
        <dbReference type="Proteomes" id="UP001549313"/>
    </source>
</evidence>
<accession>A0ABV2RF51</accession>
<keyword evidence="1" id="KW-0732">Signal</keyword>
<evidence type="ECO:0000313" key="2">
    <source>
        <dbReference type="EMBL" id="MET4685222.1"/>
    </source>
</evidence>
<name>A0ABV2RF51_9CAUL</name>
<protein>
    <submittedName>
        <fullName evidence="2">Uncharacterized protein</fullName>
    </submittedName>
</protein>
<comment type="caution">
    <text evidence="2">The sequence shown here is derived from an EMBL/GenBank/DDBJ whole genome shotgun (WGS) entry which is preliminary data.</text>
</comment>
<dbReference type="EMBL" id="JBEPTF010000005">
    <property type="protein sequence ID" value="MET4685222.1"/>
    <property type="molecule type" value="Genomic_DNA"/>
</dbReference>
<organism evidence="2 3">
    <name type="scientific">Brevundimonas faecalis</name>
    <dbReference type="NCBI Taxonomy" id="947378"/>
    <lineage>
        <taxon>Bacteria</taxon>
        <taxon>Pseudomonadati</taxon>
        <taxon>Pseudomonadota</taxon>
        <taxon>Alphaproteobacteria</taxon>
        <taxon>Caulobacterales</taxon>
        <taxon>Caulobacteraceae</taxon>
        <taxon>Brevundimonas</taxon>
    </lineage>
</organism>
<feature type="signal peptide" evidence="1">
    <location>
        <begin position="1"/>
        <end position="25"/>
    </location>
</feature>
<reference evidence="2 3" key="1">
    <citation type="submission" date="2024-06" db="EMBL/GenBank/DDBJ databases">
        <title>Sorghum-associated microbial communities from plants grown in Nebraska, USA.</title>
        <authorList>
            <person name="Schachtman D."/>
        </authorList>
    </citation>
    <scope>NUCLEOTIDE SEQUENCE [LARGE SCALE GENOMIC DNA]</scope>
    <source>
        <strain evidence="2 3">2814</strain>
    </source>
</reference>
<gene>
    <name evidence="2" type="ORF">ABIE19_003173</name>
</gene>
<proteinExistence type="predicted"/>
<sequence length="292" mass="31651">MKKTTRLAPIATSALLILSTGAAQAQSTNNQTNQDRLGAIVGTLFGDRLGLSAMDQAWLRAERPLRTGQTQFNSRVDQGVRSGSISSSASTRLRADYDGLVRLETQYAADGRFSANERADLNARYSALIQTLDAGAPGYADTDAVAQGRADFESRINAAVNARRITRTQATQLRTDYQALIQLEARYLADGSISANERADLDTRLDALDARLGDGPATTPPATPRARLTELETSLAAAERLGSVTRADAADIRVEMGDLVRLEAAFGKYTASADERSYLDRRIQDLQARVRR</sequence>
<evidence type="ECO:0000256" key="1">
    <source>
        <dbReference type="SAM" id="SignalP"/>
    </source>
</evidence>
<dbReference type="Proteomes" id="UP001549313">
    <property type="component" value="Unassembled WGS sequence"/>
</dbReference>
<feature type="chain" id="PRO_5045886217" evidence="1">
    <location>
        <begin position="26"/>
        <end position="292"/>
    </location>
</feature>
<keyword evidence="3" id="KW-1185">Reference proteome</keyword>